<dbReference type="Pfam" id="PF13241">
    <property type="entry name" value="NAD_binding_7"/>
    <property type="match status" value="1"/>
</dbReference>
<evidence type="ECO:0000256" key="2">
    <source>
        <dbReference type="ARBA" id="ARBA00012400"/>
    </source>
</evidence>
<dbReference type="AlphaFoldDB" id="A0A409Y563"/>
<evidence type="ECO:0000313" key="10">
    <source>
        <dbReference type="EMBL" id="PPQ98119.1"/>
    </source>
</evidence>
<keyword evidence="5" id="KW-0627">Porphyrin biosynthesis</keyword>
<dbReference type="Gene3D" id="3.40.50.720">
    <property type="entry name" value="NAD(P)-binding Rossmann-like Domain"/>
    <property type="match status" value="1"/>
</dbReference>
<evidence type="ECO:0000256" key="4">
    <source>
        <dbReference type="ARBA" id="ARBA00023027"/>
    </source>
</evidence>
<evidence type="ECO:0000313" key="11">
    <source>
        <dbReference type="Proteomes" id="UP000284706"/>
    </source>
</evidence>
<dbReference type="InterPro" id="IPR028161">
    <property type="entry name" value="Met8-like"/>
</dbReference>
<evidence type="ECO:0000256" key="7">
    <source>
        <dbReference type="SAM" id="Phobius"/>
    </source>
</evidence>
<comment type="catalytic activity">
    <reaction evidence="6">
        <text>precorrin-2 + NAD(+) = sirohydrochlorin + NADH + 2 H(+)</text>
        <dbReference type="Rhea" id="RHEA:15613"/>
        <dbReference type="ChEBI" id="CHEBI:15378"/>
        <dbReference type="ChEBI" id="CHEBI:57540"/>
        <dbReference type="ChEBI" id="CHEBI:57945"/>
        <dbReference type="ChEBI" id="CHEBI:58351"/>
        <dbReference type="ChEBI" id="CHEBI:58827"/>
        <dbReference type="EC" id="1.3.1.76"/>
    </reaction>
</comment>
<dbReference type="InterPro" id="IPR036291">
    <property type="entry name" value="NAD(P)-bd_dom_sf"/>
</dbReference>
<dbReference type="STRING" id="231916.A0A409Y563"/>
<dbReference type="UniPathway" id="UPA00262">
    <property type="reaction ID" value="UER00222"/>
</dbReference>
<dbReference type="Proteomes" id="UP000284706">
    <property type="component" value="Unassembled WGS sequence"/>
</dbReference>
<feature type="domain" description="Siroheme biosynthesis protein Met8 C-terminal" evidence="8">
    <location>
        <begin position="163"/>
        <end position="226"/>
    </location>
</feature>
<comment type="pathway">
    <text evidence="1">Porphyrin-containing compound metabolism; siroheme biosynthesis; sirohydrochlorin from precorrin-2: step 1/1.</text>
</comment>
<keyword evidence="7" id="KW-1133">Transmembrane helix</keyword>
<dbReference type="SUPFAM" id="SSF51735">
    <property type="entry name" value="NAD(P)-binding Rossmann-fold domains"/>
    <property type="match status" value="1"/>
</dbReference>
<evidence type="ECO:0000259" key="8">
    <source>
        <dbReference type="Pfam" id="PF14823"/>
    </source>
</evidence>
<dbReference type="NCBIfam" id="TIGR01470">
    <property type="entry name" value="cysG_Nterm"/>
    <property type="match status" value="1"/>
</dbReference>
<protein>
    <recommendedName>
        <fullName evidence="2">precorrin-2 dehydrogenase</fullName>
        <ecNumber evidence="2">1.3.1.76</ecNumber>
    </recommendedName>
</protein>
<dbReference type="Pfam" id="PF14823">
    <property type="entry name" value="Sirohm_synth_C"/>
    <property type="match status" value="1"/>
</dbReference>
<dbReference type="Gene3D" id="3.30.160.110">
    <property type="entry name" value="Siroheme synthase, domain 2"/>
    <property type="match status" value="1"/>
</dbReference>
<dbReference type="Gene3D" id="1.10.3280.10">
    <property type="entry name" value="Siroheme synthase, domain 3"/>
    <property type="match status" value="1"/>
</dbReference>
<name>A0A409Y563_9AGAR</name>
<sequence length="276" mass="30424">MTDDIGGGSLLVAWQLKEKRILIVGGGEIASQRIQSTLVADPYITVLAPQSGLHPRTRHFIETRDDRITYHDRTFQGAGELEGMAMALTALDDNDLSREIVGMCRERRIPVNAADIPDLCDFYFGAQIRDGPLQIMISTNGNGPRMASLIKSRLQKGLSGQEGNAIVKVGQLRNKLKERAPGVGGDVGRQRMKWMTTLCNQWEMEDFTALDDITMDKLLSEGWDQGGRVPSPVDFGIRPRKDTIANPYSIPLLHSAVAFAAGVLATTLLFLYRGKK</sequence>
<dbReference type="EMBL" id="NHYE01001142">
    <property type="protein sequence ID" value="PPQ98119.1"/>
    <property type="molecule type" value="Genomic_DNA"/>
</dbReference>
<feature type="transmembrane region" description="Helical" evidence="7">
    <location>
        <begin position="252"/>
        <end position="272"/>
    </location>
</feature>
<dbReference type="GO" id="GO:0004325">
    <property type="term" value="F:ferrochelatase activity"/>
    <property type="evidence" value="ECO:0007669"/>
    <property type="project" value="InterPro"/>
</dbReference>
<organism evidence="10 11">
    <name type="scientific">Gymnopilus dilepis</name>
    <dbReference type="NCBI Taxonomy" id="231916"/>
    <lineage>
        <taxon>Eukaryota</taxon>
        <taxon>Fungi</taxon>
        <taxon>Dikarya</taxon>
        <taxon>Basidiomycota</taxon>
        <taxon>Agaricomycotina</taxon>
        <taxon>Agaricomycetes</taxon>
        <taxon>Agaricomycetidae</taxon>
        <taxon>Agaricales</taxon>
        <taxon>Agaricineae</taxon>
        <taxon>Hymenogastraceae</taxon>
        <taxon>Gymnopilus</taxon>
    </lineage>
</organism>
<evidence type="ECO:0000256" key="1">
    <source>
        <dbReference type="ARBA" id="ARBA00005010"/>
    </source>
</evidence>
<keyword evidence="7" id="KW-0472">Membrane</keyword>
<dbReference type="InterPro" id="IPR006367">
    <property type="entry name" value="Sirohaem_synthase_N"/>
</dbReference>
<keyword evidence="4" id="KW-0520">NAD</keyword>
<proteinExistence type="predicted"/>
<dbReference type="PANTHER" id="PTHR35330:SF1">
    <property type="entry name" value="SIROHEME BIOSYNTHESIS PROTEIN MET8"/>
    <property type="match status" value="1"/>
</dbReference>
<keyword evidence="11" id="KW-1185">Reference proteome</keyword>
<dbReference type="OrthoDB" id="1721126at2759"/>
<accession>A0A409Y563</accession>
<keyword evidence="3" id="KW-0560">Oxidoreductase</keyword>
<dbReference type="InParanoid" id="A0A409Y563"/>
<feature type="domain" description="Siroheme synthase central" evidence="9">
    <location>
        <begin position="130"/>
        <end position="155"/>
    </location>
</feature>
<dbReference type="InterPro" id="IPR028162">
    <property type="entry name" value="Met8_C"/>
</dbReference>
<gene>
    <name evidence="10" type="ORF">CVT26_003163</name>
</gene>
<keyword evidence="7" id="KW-0812">Transmembrane</keyword>
<dbReference type="GO" id="GO:0043115">
    <property type="term" value="F:precorrin-2 dehydrogenase activity"/>
    <property type="evidence" value="ECO:0007669"/>
    <property type="project" value="UniProtKB-EC"/>
</dbReference>
<reference evidence="10 11" key="1">
    <citation type="journal article" date="2018" name="Evol. Lett.">
        <title>Horizontal gene cluster transfer increased hallucinogenic mushroom diversity.</title>
        <authorList>
            <person name="Reynolds H.T."/>
            <person name="Vijayakumar V."/>
            <person name="Gluck-Thaler E."/>
            <person name="Korotkin H.B."/>
            <person name="Matheny P.B."/>
            <person name="Slot J.C."/>
        </authorList>
    </citation>
    <scope>NUCLEOTIDE SEQUENCE [LARGE SCALE GENOMIC DNA]</scope>
    <source>
        <strain evidence="10 11">SRW20</strain>
    </source>
</reference>
<comment type="caution">
    <text evidence="10">The sequence shown here is derived from an EMBL/GenBank/DDBJ whole genome shotgun (WGS) entry which is preliminary data.</text>
</comment>
<evidence type="ECO:0000259" key="9">
    <source>
        <dbReference type="Pfam" id="PF14824"/>
    </source>
</evidence>
<dbReference type="Pfam" id="PF14824">
    <property type="entry name" value="Sirohm_synth_M"/>
    <property type="match status" value="1"/>
</dbReference>
<evidence type="ECO:0000256" key="5">
    <source>
        <dbReference type="ARBA" id="ARBA00023244"/>
    </source>
</evidence>
<dbReference type="SUPFAM" id="SSF75615">
    <property type="entry name" value="Siroheme synthase middle domains-like"/>
    <property type="match status" value="1"/>
</dbReference>
<dbReference type="FunCoup" id="A0A409Y563">
    <property type="interactions" value="93"/>
</dbReference>
<dbReference type="GO" id="GO:0019354">
    <property type="term" value="P:siroheme biosynthetic process"/>
    <property type="evidence" value="ECO:0007669"/>
    <property type="project" value="UniProtKB-UniPathway"/>
</dbReference>
<evidence type="ECO:0000256" key="3">
    <source>
        <dbReference type="ARBA" id="ARBA00023002"/>
    </source>
</evidence>
<dbReference type="EC" id="1.3.1.76" evidence="2"/>
<dbReference type="InterPro" id="IPR028281">
    <property type="entry name" value="Sirohaem_synthase_central"/>
</dbReference>
<evidence type="ECO:0000256" key="6">
    <source>
        <dbReference type="ARBA" id="ARBA00047561"/>
    </source>
</evidence>
<dbReference type="PANTHER" id="PTHR35330">
    <property type="entry name" value="SIROHEME BIOSYNTHESIS PROTEIN MET8"/>
    <property type="match status" value="1"/>
</dbReference>